<proteinExistence type="inferred from homology"/>
<dbReference type="STRING" id="1688.BCUN_1253"/>
<dbReference type="InterPro" id="IPR036291">
    <property type="entry name" value="NAD(P)-bd_dom_sf"/>
</dbReference>
<dbReference type="Pfam" id="PF02826">
    <property type="entry name" value="2-Hacid_dh_C"/>
    <property type="match status" value="1"/>
</dbReference>
<keyword evidence="2" id="KW-0028">Amino-acid biosynthesis</keyword>
<dbReference type="EMBL" id="JGYV01000007">
    <property type="protein sequence ID" value="KFI63771.1"/>
    <property type="molecule type" value="Genomic_DNA"/>
</dbReference>
<dbReference type="PANTHER" id="PTHR42789:SF1">
    <property type="entry name" value="D-ISOMER SPECIFIC 2-HYDROXYACID DEHYDROGENASE FAMILY PROTEIN (AFU_ORTHOLOGUE AFUA_6G10090)"/>
    <property type="match status" value="1"/>
</dbReference>
<feature type="domain" description="D-isomer specific 2-hydroxyacid dehydrogenase NAD-binding" evidence="8">
    <location>
        <begin position="182"/>
        <end position="356"/>
    </location>
</feature>
<dbReference type="GO" id="GO:0004617">
    <property type="term" value="F:phosphoglycerate dehydrogenase activity"/>
    <property type="evidence" value="ECO:0007669"/>
    <property type="project" value="UniProtKB-EC"/>
</dbReference>
<accession>A0A087AYC1</accession>
<keyword evidence="3 5" id="KW-0560">Oxidoreductase</keyword>
<comment type="similarity">
    <text evidence="1 5">Belongs to the D-isomer specific 2-hydroxyacid dehydrogenase family.</text>
</comment>
<sequence length="396" mass="42304">MADATAPAGQQPTRHSIQPDHSTQLAHPTFPAPDLPQPGTQPTQPTPDPTQPVQQTQPPVIETQSDRTDLPLVTVPAIYPDMLDAFRAVLPLFRDVARVRLYTDPVDGDAFVRRAEGADALIVINVHIPDDMLRTLSGHVRVLVFGGTGVASYVSLDLARQLGVRICNIRHYGNAAVAEFAIALMLELARHAGELNEQVLGGGWEGASGIELDGKTLAIVGLGGIGRHVARIANAFGMKVTAWDSGRHDAQYYADLDVTPVADMRALFAGADVISLHMPLSDDTRGMVTADHLAAIRPGTLFVNTARAEIIAPGALVDRLAKGDVPAGLDVFYHEPLPLGSPLRTMRNVILAPHVGWRTDGSNRNLTKQCAQAVISYFQGGDYNVVVDGAATTADK</sequence>
<feature type="compositionally biased region" description="Polar residues" evidence="6">
    <location>
        <begin position="8"/>
        <end position="26"/>
    </location>
</feature>
<evidence type="ECO:0000313" key="10">
    <source>
        <dbReference type="Proteomes" id="UP000029067"/>
    </source>
</evidence>
<comment type="caution">
    <text evidence="9">The sequence shown here is derived from an EMBL/GenBank/DDBJ whole genome shotgun (WGS) entry which is preliminary data.</text>
</comment>
<evidence type="ECO:0000256" key="3">
    <source>
        <dbReference type="ARBA" id="ARBA00023002"/>
    </source>
</evidence>
<dbReference type="EC" id="1.1.1.95" evidence="9"/>
<dbReference type="Gene3D" id="3.40.50.720">
    <property type="entry name" value="NAD(P)-binding Rossmann-like Domain"/>
    <property type="match status" value="2"/>
</dbReference>
<dbReference type="PROSITE" id="PS00065">
    <property type="entry name" value="D_2_HYDROXYACID_DH_1"/>
    <property type="match status" value="1"/>
</dbReference>
<dbReference type="SUPFAM" id="SSF52283">
    <property type="entry name" value="Formate/glycerate dehydrogenase catalytic domain-like"/>
    <property type="match status" value="1"/>
</dbReference>
<dbReference type="GO" id="GO:0051287">
    <property type="term" value="F:NAD binding"/>
    <property type="evidence" value="ECO:0007669"/>
    <property type="project" value="InterPro"/>
</dbReference>
<evidence type="ECO:0000259" key="8">
    <source>
        <dbReference type="Pfam" id="PF02826"/>
    </source>
</evidence>
<feature type="domain" description="D-isomer specific 2-hydroxyacid dehydrogenase catalytic" evidence="7">
    <location>
        <begin position="90"/>
        <end position="387"/>
    </location>
</feature>
<evidence type="ECO:0000259" key="7">
    <source>
        <dbReference type="Pfam" id="PF00389"/>
    </source>
</evidence>
<feature type="region of interest" description="Disordered" evidence="6">
    <location>
        <begin position="1"/>
        <end position="67"/>
    </location>
</feature>
<gene>
    <name evidence="9" type="ORF">BCUN_1253</name>
</gene>
<evidence type="ECO:0000256" key="2">
    <source>
        <dbReference type="ARBA" id="ARBA00022605"/>
    </source>
</evidence>
<keyword evidence="10" id="KW-1185">Reference proteome</keyword>
<evidence type="ECO:0000256" key="1">
    <source>
        <dbReference type="ARBA" id="ARBA00005854"/>
    </source>
</evidence>
<evidence type="ECO:0000256" key="4">
    <source>
        <dbReference type="ARBA" id="ARBA00023027"/>
    </source>
</evidence>
<dbReference type="Proteomes" id="UP000029067">
    <property type="component" value="Unassembled WGS sequence"/>
</dbReference>
<keyword evidence="4" id="KW-0520">NAD</keyword>
<dbReference type="eggNOG" id="COG0111">
    <property type="taxonomic scope" value="Bacteria"/>
</dbReference>
<dbReference type="GO" id="GO:0008652">
    <property type="term" value="P:amino acid biosynthetic process"/>
    <property type="evidence" value="ECO:0007669"/>
    <property type="project" value="UniProtKB-KW"/>
</dbReference>
<dbReference type="RefSeq" id="WP_238552335.1">
    <property type="nucleotide sequence ID" value="NZ_JGYV01000007.1"/>
</dbReference>
<evidence type="ECO:0000256" key="6">
    <source>
        <dbReference type="SAM" id="MobiDB-lite"/>
    </source>
</evidence>
<dbReference type="SUPFAM" id="SSF51735">
    <property type="entry name" value="NAD(P)-binding Rossmann-fold domains"/>
    <property type="match status" value="1"/>
</dbReference>
<name>A0A087AYC1_9BIFI</name>
<dbReference type="PANTHER" id="PTHR42789">
    <property type="entry name" value="D-ISOMER SPECIFIC 2-HYDROXYACID DEHYDROGENASE FAMILY PROTEIN (AFU_ORTHOLOGUE AFUA_6G10090)"/>
    <property type="match status" value="1"/>
</dbReference>
<dbReference type="Pfam" id="PF00389">
    <property type="entry name" value="2-Hacid_dh"/>
    <property type="match status" value="1"/>
</dbReference>
<dbReference type="InterPro" id="IPR006140">
    <property type="entry name" value="D-isomer_DH_NAD-bd"/>
</dbReference>
<reference evidence="9 10" key="1">
    <citation type="submission" date="2014-03" db="EMBL/GenBank/DDBJ databases">
        <title>Genomics of Bifidobacteria.</title>
        <authorList>
            <person name="Ventura M."/>
            <person name="Milani C."/>
            <person name="Lugli G.A."/>
        </authorList>
    </citation>
    <scope>NUCLEOTIDE SEQUENCE [LARGE SCALE GENOMIC DNA]</scope>
    <source>
        <strain evidence="9 10">LMG 10738</strain>
    </source>
</reference>
<dbReference type="InterPro" id="IPR050857">
    <property type="entry name" value="D-2-hydroxyacid_DH"/>
</dbReference>
<dbReference type="AlphaFoldDB" id="A0A087AYC1"/>
<dbReference type="InterPro" id="IPR006139">
    <property type="entry name" value="D-isomer_2_OHA_DH_cat_dom"/>
</dbReference>
<protein>
    <submittedName>
        <fullName evidence="9">2-hydroxyacid dehydrogenase</fullName>
        <ecNumber evidence="9">1.1.1.95</ecNumber>
    </submittedName>
</protein>
<evidence type="ECO:0000313" key="9">
    <source>
        <dbReference type="EMBL" id="KFI63771.1"/>
    </source>
</evidence>
<evidence type="ECO:0000256" key="5">
    <source>
        <dbReference type="RuleBase" id="RU003719"/>
    </source>
</evidence>
<dbReference type="InterPro" id="IPR029752">
    <property type="entry name" value="D-isomer_DH_CS1"/>
</dbReference>
<organism evidence="9 10">
    <name type="scientific">Bifidobacterium cuniculi</name>
    <dbReference type="NCBI Taxonomy" id="1688"/>
    <lineage>
        <taxon>Bacteria</taxon>
        <taxon>Bacillati</taxon>
        <taxon>Actinomycetota</taxon>
        <taxon>Actinomycetes</taxon>
        <taxon>Bifidobacteriales</taxon>
        <taxon>Bifidobacteriaceae</taxon>
        <taxon>Bifidobacterium</taxon>
    </lineage>
</organism>